<comment type="subcellular location">
    <subcellularLocation>
        <location evidence="1">Membrane</location>
        <topology evidence="1">Multi-pass membrane protein</topology>
    </subcellularLocation>
</comment>
<keyword evidence="2 6" id="KW-0812">Transmembrane</keyword>
<evidence type="ECO:0000256" key="6">
    <source>
        <dbReference type="SAM" id="Phobius"/>
    </source>
</evidence>
<evidence type="ECO:0000313" key="10">
    <source>
        <dbReference type="Proteomes" id="UP001054902"/>
    </source>
</evidence>
<dbReference type="Proteomes" id="UP001054902">
    <property type="component" value="Unassembled WGS sequence"/>
</dbReference>
<protein>
    <recommendedName>
        <fullName evidence="11">G-protein coupled receptors family 1 profile domain-containing protein</fullName>
    </recommendedName>
</protein>
<dbReference type="EMBL" id="BLLK01000047">
    <property type="protein sequence ID" value="GFH53743.1"/>
    <property type="molecule type" value="Genomic_DNA"/>
</dbReference>
<comment type="caution">
    <text evidence="9">The sequence shown here is derived from an EMBL/GenBank/DDBJ whole genome shotgun (WGS) entry which is preliminary data.</text>
</comment>
<evidence type="ECO:0000259" key="8">
    <source>
        <dbReference type="PROSITE" id="PS50262"/>
    </source>
</evidence>
<feature type="transmembrane region" description="Helical" evidence="6">
    <location>
        <begin position="170"/>
        <end position="196"/>
    </location>
</feature>
<evidence type="ECO:0000259" key="7">
    <source>
        <dbReference type="PROSITE" id="PS50261"/>
    </source>
</evidence>
<feature type="domain" description="G-protein coupled receptors family 1 profile" evidence="8">
    <location>
        <begin position="21"/>
        <end position="285"/>
    </location>
</feature>
<evidence type="ECO:0000256" key="5">
    <source>
        <dbReference type="SAM" id="MobiDB-lite"/>
    </source>
</evidence>
<dbReference type="PANTHER" id="PTHR23112">
    <property type="entry name" value="G PROTEIN-COUPLED RECEPTOR 157-RELATED"/>
    <property type="match status" value="1"/>
</dbReference>
<keyword evidence="10" id="KW-1185">Reference proteome</keyword>
<dbReference type="InterPro" id="IPR000276">
    <property type="entry name" value="GPCR_Rhodpsn"/>
</dbReference>
<sequence>MSSRQVGIFIGCSVAFISLVGSLMIIIAVATSKQNRENTQQRILAIMSTSDFLFAAAFILTFAIPHHGRKSQDVVCEVKGFIFMLFGTITNLYNASLATYYLLTIRYNYGNRKMKTVENWFHIPPIVFGLLYTIIGAGVNVINPMKQDETSICAIVPDESLDPSDPLYKLGFYLAMISPLVYIVVLLFNFVCYVLIYKHVKMTEQRSARFSMVIRTNPNSMNELLQTTRKVATQCKFFFLAFLVPWLLSLLEMALLASNVDVPTWLNTLALILLPSAGFFNTIVYFRLRYTRLSEENPERKGISIVLDIVFNILFPCYQRRDLFRAESLEDNFDLEPEICNTSPLDNETPVTSHMFPISTHYNAEDQGIGEGRFRSNSTHTDERWKQLRASGVKVIRKQSSTFETTDIESRRDTTTRLDESIEEEESTRNIS</sequence>
<dbReference type="CDD" id="cd00637">
    <property type="entry name" value="7tm_classA_rhodopsin-like"/>
    <property type="match status" value="1"/>
</dbReference>
<dbReference type="GO" id="GO:0005886">
    <property type="term" value="C:plasma membrane"/>
    <property type="evidence" value="ECO:0007669"/>
    <property type="project" value="TreeGrafter"/>
</dbReference>
<feature type="transmembrane region" description="Helical" evidence="6">
    <location>
        <begin position="123"/>
        <end position="142"/>
    </location>
</feature>
<dbReference type="Gene3D" id="1.20.1070.10">
    <property type="entry name" value="Rhodopsin 7-helix transmembrane proteins"/>
    <property type="match status" value="1"/>
</dbReference>
<dbReference type="PROSITE" id="PS50261">
    <property type="entry name" value="G_PROTEIN_RECEP_F2_4"/>
    <property type="match status" value="1"/>
</dbReference>
<name>A0AAD3CXC5_9STRA</name>
<evidence type="ECO:0000256" key="4">
    <source>
        <dbReference type="ARBA" id="ARBA00023136"/>
    </source>
</evidence>
<evidence type="ECO:0000256" key="2">
    <source>
        <dbReference type="ARBA" id="ARBA00022692"/>
    </source>
</evidence>
<dbReference type="SUPFAM" id="SSF81321">
    <property type="entry name" value="Family A G protein-coupled receptor-like"/>
    <property type="match status" value="1"/>
</dbReference>
<organism evidence="9 10">
    <name type="scientific">Chaetoceros tenuissimus</name>
    <dbReference type="NCBI Taxonomy" id="426638"/>
    <lineage>
        <taxon>Eukaryota</taxon>
        <taxon>Sar</taxon>
        <taxon>Stramenopiles</taxon>
        <taxon>Ochrophyta</taxon>
        <taxon>Bacillariophyta</taxon>
        <taxon>Coscinodiscophyceae</taxon>
        <taxon>Chaetocerotophycidae</taxon>
        <taxon>Chaetocerotales</taxon>
        <taxon>Chaetocerotaceae</taxon>
        <taxon>Chaetoceros</taxon>
    </lineage>
</organism>
<dbReference type="AlphaFoldDB" id="A0AAD3CXC5"/>
<dbReference type="PROSITE" id="PS50262">
    <property type="entry name" value="G_PROTEIN_RECEP_F1_2"/>
    <property type="match status" value="1"/>
</dbReference>
<reference evidence="9 10" key="1">
    <citation type="journal article" date="2021" name="Sci. Rep.">
        <title>The genome of the diatom Chaetoceros tenuissimus carries an ancient integrated fragment of an extant virus.</title>
        <authorList>
            <person name="Hongo Y."/>
            <person name="Kimura K."/>
            <person name="Takaki Y."/>
            <person name="Yoshida Y."/>
            <person name="Baba S."/>
            <person name="Kobayashi G."/>
            <person name="Nagasaki K."/>
            <person name="Hano T."/>
            <person name="Tomaru Y."/>
        </authorList>
    </citation>
    <scope>NUCLEOTIDE SEQUENCE [LARGE SCALE GENOMIC DNA]</scope>
    <source>
        <strain evidence="9 10">NIES-3715</strain>
    </source>
</reference>
<dbReference type="InterPro" id="IPR017452">
    <property type="entry name" value="GPCR_Rhodpsn_7TM"/>
</dbReference>
<feature type="transmembrane region" description="Helical" evidence="6">
    <location>
        <begin position="264"/>
        <end position="286"/>
    </location>
</feature>
<evidence type="ECO:0000256" key="1">
    <source>
        <dbReference type="ARBA" id="ARBA00004141"/>
    </source>
</evidence>
<feature type="transmembrane region" description="Helical" evidence="6">
    <location>
        <begin position="43"/>
        <end position="64"/>
    </location>
</feature>
<keyword evidence="3 6" id="KW-1133">Transmembrane helix</keyword>
<dbReference type="PANTHER" id="PTHR23112:SF0">
    <property type="entry name" value="TRANSMEMBRANE PROTEIN 116"/>
    <property type="match status" value="1"/>
</dbReference>
<evidence type="ECO:0000313" key="9">
    <source>
        <dbReference type="EMBL" id="GFH53743.1"/>
    </source>
</evidence>
<keyword evidence="4 6" id="KW-0472">Membrane</keyword>
<gene>
    <name evidence="9" type="ORF">CTEN210_10219</name>
</gene>
<evidence type="ECO:0008006" key="11">
    <source>
        <dbReference type="Google" id="ProtNLM"/>
    </source>
</evidence>
<feature type="compositionally biased region" description="Basic and acidic residues" evidence="5">
    <location>
        <begin position="408"/>
        <end position="420"/>
    </location>
</feature>
<dbReference type="Pfam" id="PF00001">
    <property type="entry name" value="7tm_1"/>
    <property type="match status" value="1"/>
</dbReference>
<feature type="domain" description="G-protein coupled receptors family 2 profile 2" evidence="7">
    <location>
        <begin position="4"/>
        <end position="289"/>
    </location>
</feature>
<feature type="transmembrane region" description="Helical" evidence="6">
    <location>
        <begin position="80"/>
        <end position="103"/>
    </location>
</feature>
<accession>A0AAD3CXC5</accession>
<evidence type="ECO:0000256" key="3">
    <source>
        <dbReference type="ARBA" id="ARBA00022989"/>
    </source>
</evidence>
<feature type="region of interest" description="Disordered" evidence="5">
    <location>
        <begin position="404"/>
        <end position="432"/>
    </location>
</feature>
<feature type="transmembrane region" description="Helical" evidence="6">
    <location>
        <begin position="6"/>
        <end position="31"/>
    </location>
</feature>
<dbReference type="GO" id="GO:0007189">
    <property type="term" value="P:adenylate cyclase-activating G protein-coupled receptor signaling pathway"/>
    <property type="evidence" value="ECO:0007669"/>
    <property type="project" value="TreeGrafter"/>
</dbReference>
<feature type="transmembrane region" description="Helical" evidence="6">
    <location>
        <begin position="237"/>
        <end position="258"/>
    </location>
</feature>
<dbReference type="GO" id="GO:0007166">
    <property type="term" value="P:cell surface receptor signaling pathway"/>
    <property type="evidence" value="ECO:0007669"/>
    <property type="project" value="InterPro"/>
</dbReference>
<dbReference type="GO" id="GO:0004930">
    <property type="term" value="F:G protein-coupled receptor activity"/>
    <property type="evidence" value="ECO:0007669"/>
    <property type="project" value="InterPro"/>
</dbReference>
<proteinExistence type="predicted"/>
<dbReference type="InterPro" id="IPR017981">
    <property type="entry name" value="GPCR_2-like_7TM"/>
</dbReference>